<keyword evidence="10" id="KW-1133">Transmembrane helix</keyword>
<name>A0ABW6B1N3_9SPHI</name>
<dbReference type="InterPro" id="IPR005467">
    <property type="entry name" value="His_kinase_dom"/>
</dbReference>
<evidence type="ECO:0000256" key="3">
    <source>
        <dbReference type="ARBA" id="ARBA00022553"/>
    </source>
</evidence>
<keyword evidence="10" id="KW-0812">Transmembrane</keyword>
<dbReference type="InterPro" id="IPR011990">
    <property type="entry name" value="TPR-like_helical_dom_sf"/>
</dbReference>
<evidence type="ECO:0000256" key="7">
    <source>
        <dbReference type="ARBA" id="ARBA00022840"/>
    </source>
</evidence>
<keyword evidence="9" id="KW-0175">Coiled coil</keyword>
<dbReference type="Gene3D" id="1.25.40.10">
    <property type="entry name" value="Tetratricopeptide repeat domain"/>
    <property type="match status" value="1"/>
</dbReference>
<dbReference type="Pfam" id="PF07730">
    <property type="entry name" value="HisKA_3"/>
    <property type="match status" value="1"/>
</dbReference>
<reference evidence="14" key="1">
    <citation type="journal article" date="2019" name="Int. J. Syst. Evol. Microbiol.">
        <title>The Global Catalogue of Microorganisms (GCM) 10K type strain sequencing project: providing services to taxonomists for standard genome sequencing and annotation.</title>
        <authorList>
            <consortium name="The Broad Institute Genomics Platform"/>
            <consortium name="The Broad Institute Genome Sequencing Center for Infectious Disease"/>
            <person name="Wu L."/>
            <person name="Ma J."/>
        </authorList>
    </citation>
    <scope>NUCLEOTIDE SEQUENCE [LARGE SCALE GENOMIC DNA]</scope>
    <source>
        <strain evidence="14">KCTC 23098</strain>
    </source>
</reference>
<feature type="transmembrane region" description="Helical" evidence="10">
    <location>
        <begin position="403"/>
        <end position="426"/>
    </location>
</feature>
<evidence type="ECO:0000313" key="14">
    <source>
        <dbReference type="Proteomes" id="UP001597560"/>
    </source>
</evidence>
<evidence type="ECO:0000256" key="6">
    <source>
        <dbReference type="ARBA" id="ARBA00022777"/>
    </source>
</evidence>
<accession>A0ABW6B1N3</accession>
<comment type="caution">
    <text evidence="13">The sequence shown here is derived from an EMBL/GenBank/DDBJ whole genome shotgun (WGS) entry which is preliminary data.</text>
</comment>
<keyword evidence="11" id="KW-0732">Signal</keyword>
<evidence type="ECO:0000256" key="1">
    <source>
        <dbReference type="ARBA" id="ARBA00000085"/>
    </source>
</evidence>
<evidence type="ECO:0000256" key="5">
    <source>
        <dbReference type="ARBA" id="ARBA00022741"/>
    </source>
</evidence>
<keyword evidence="8" id="KW-0902">Two-component regulatory system</keyword>
<proteinExistence type="predicted"/>
<dbReference type="RefSeq" id="WP_130855349.1">
    <property type="nucleotide sequence ID" value="NZ_JBHUPA010000007.1"/>
</dbReference>
<keyword evidence="14" id="KW-1185">Reference proteome</keyword>
<dbReference type="Gene3D" id="1.20.5.1930">
    <property type="match status" value="1"/>
</dbReference>
<dbReference type="PANTHER" id="PTHR24421:SF10">
    <property type="entry name" value="NITRATE_NITRITE SENSOR PROTEIN NARQ"/>
    <property type="match status" value="1"/>
</dbReference>
<dbReference type="EMBL" id="JBHUPA010000007">
    <property type="protein sequence ID" value="MFD2962373.1"/>
    <property type="molecule type" value="Genomic_DNA"/>
</dbReference>
<dbReference type="SUPFAM" id="SSF48452">
    <property type="entry name" value="TPR-like"/>
    <property type="match status" value="2"/>
</dbReference>
<dbReference type="PANTHER" id="PTHR24421">
    <property type="entry name" value="NITRATE/NITRITE SENSOR PROTEIN NARX-RELATED"/>
    <property type="match status" value="1"/>
</dbReference>
<feature type="domain" description="Histidine kinase" evidence="12">
    <location>
        <begin position="469"/>
        <end position="661"/>
    </location>
</feature>
<comment type="catalytic activity">
    <reaction evidence="1">
        <text>ATP + protein L-histidine = ADP + protein N-phospho-L-histidine.</text>
        <dbReference type="EC" id="2.7.13.3"/>
    </reaction>
</comment>
<feature type="chain" id="PRO_5046716049" description="histidine kinase" evidence="11">
    <location>
        <begin position="21"/>
        <end position="661"/>
    </location>
</feature>
<feature type="signal peptide" evidence="11">
    <location>
        <begin position="1"/>
        <end position="20"/>
    </location>
</feature>
<dbReference type="Gene3D" id="3.30.565.10">
    <property type="entry name" value="Histidine kinase-like ATPase, C-terminal domain"/>
    <property type="match status" value="1"/>
</dbReference>
<keyword evidence="3" id="KW-0597">Phosphoprotein</keyword>
<organism evidence="13 14">
    <name type="scientific">Olivibacter jilunii</name>
    <dbReference type="NCBI Taxonomy" id="985016"/>
    <lineage>
        <taxon>Bacteria</taxon>
        <taxon>Pseudomonadati</taxon>
        <taxon>Bacteroidota</taxon>
        <taxon>Sphingobacteriia</taxon>
        <taxon>Sphingobacteriales</taxon>
        <taxon>Sphingobacteriaceae</taxon>
        <taxon>Olivibacter</taxon>
    </lineage>
</organism>
<keyword evidence="6 13" id="KW-0418">Kinase</keyword>
<keyword evidence="7" id="KW-0067">ATP-binding</keyword>
<dbReference type="SMART" id="SM00387">
    <property type="entry name" value="HATPase_c"/>
    <property type="match status" value="1"/>
</dbReference>
<protein>
    <recommendedName>
        <fullName evidence="2">histidine kinase</fullName>
        <ecNumber evidence="2">2.7.13.3</ecNumber>
    </recommendedName>
</protein>
<dbReference type="CDD" id="cd16917">
    <property type="entry name" value="HATPase_UhpB-NarQ-NarX-like"/>
    <property type="match status" value="1"/>
</dbReference>
<dbReference type="GO" id="GO:0016301">
    <property type="term" value="F:kinase activity"/>
    <property type="evidence" value="ECO:0007669"/>
    <property type="project" value="UniProtKB-KW"/>
</dbReference>
<dbReference type="InterPro" id="IPR036890">
    <property type="entry name" value="HATPase_C_sf"/>
</dbReference>
<feature type="coiled-coil region" evidence="9">
    <location>
        <begin position="361"/>
        <end position="397"/>
    </location>
</feature>
<dbReference type="EC" id="2.7.13.3" evidence="2"/>
<dbReference type="Pfam" id="PF02518">
    <property type="entry name" value="HATPase_c"/>
    <property type="match status" value="1"/>
</dbReference>
<evidence type="ECO:0000256" key="2">
    <source>
        <dbReference type="ARBA" id="ARBA00012438"/>
    </source>
</evidence>
<evidence type="ECO:0000256" key="11">
    <source>
        <dbReference type="SAM" id="SignalP"/>
    </source>
</evidence>
<sequence length="661" mass="76482">MLRNLFCLIFFLNYLTVCLAQVPLDHSKYRDSLNMVLKGTASDSVKARTSFLLAEYWSAKDTIKAKRYLEQGTQLSRNYPYLQGIRYYFEGSFEEERKKSEDIYLKADDALRKYTGRDVYLFRSKIWRKIGLWKQLDDDEKAFTDILVNKAIPFAQKSGDYSLVGDNYLAMGIVFKNKRQLEKSEKYCLKAIETLKDAHAEPGLLAKAYVTNAENYVFLEKYPKAKAMLDSARVLLAPFPESEHFLRYYMIEGMYFTVVRAPVKALKSLDKGIGLAKKLNMTYDEQSLVFQKFYVYYENGDYQRAKEVLHQLLNRKELMSLAVNRLQIYEGLAETNVRLKDMSSAYNWLKQYSVLSDSLNASKLKNDIHELEVKFRNAENEKKISELKAENDRTVLEARNNRLFNWLLGALSLVLLLASFFSLWYYRNNKKLSEQKELNYRQQLKEAEQQRQLEYSSALLEGEEKERRRLARDLHDGLGGLLANVKINLSGLESRAETNVIVEDLGGIINQVDGSLTELRRIAHNMMPMALIKFGLEIALEDLCDFFRNEVTYISFQAFAIQKDIPEQVQVSIYRIIQELLTNAVRHGRASQIVLQCSQNENRFFITMEDNGRGFDKSILKTKKGIGLNNMESRVSFLKGNLEIDSAINEGTTVNIELSIR</sequence>
<evidence type="ECO:0000256" key="4">
    <source>
        <dbReference type="ARBA" id="ARBA00022679"/>
    </source>
</evidence>
<keyword evidence="5" id="KW-0547">Nucleotide-binding</keyword>
<dbReference type="SUPFAM" id="SSF55874">
    <property type="entry name" value="ATPase domain of HSP90 chaperone/DNA topoisomerase II/histidine kinase"/>
    <property type="match status" value="1"/>
</dbReference>
<dbReference type="PROSITE" id="PS50109">
    <property type="entry name" value="HIS_KIN"/>
    <property type="match status" value="1"/>
</dbReference>
<gene>
    <name evidence="13" type="ORF">ACFS6J_11295</name>
</gene>
<evidence type="ECO:0000256" key="8">
    <source>
        <dbReference type="ARBA" id="ARBA00023012"/>
    </source>
</evidence>
<evidence type="ECO:0000256" key="9">
    <source>
        <dbReference type="SAM" id="Coils"/>
    </source>
</evidence>
<dbReference type="Proteomes" id="UP001597560">
    <property type="component" value="Unassembled WGS sequence"/>
</dbReference>
<evidence type="ECO:0000256" key="10">
    <source>
        <dbReference type="SAM" id="Phobius"/>
    </source>
</evidence>
<evidence type="ECO:0000313" key="13">
    <source>
        <dbReference type="EMBL" id="MFD2962373.1"/>
    </source>
</evidence>
<dbReference type="InterPro" id="IPR050482">
    <property type="entry name" value="Sensor_HK_TwoCompSys"/>
</dbReference>
<keyword evidence="10" id="KW-0472">Membrane</keyword>
<evidence type="ECO:0000259" key="12">
    <source>
        <dbReference type="PROSITE" id="PS50109"/>
    </source>
</evidence>
<dbReference type="InterPro" id="IPR003594">
    <property type="entry name" value="HATPase_dom"/>
</dbReference>
<dbReference type="InterPro" id="IPR011712">
    <property type="entry name" value="Sig_transdc_His_kin_sub3_dim/P"/>
</dbReference>
<keyword evidence="4" id="KW-0808">Transferase</keyword>